<evidence type="ECO:0000256" key="1">
    <source>
        <dbReference type="ARBA" id="ARBA00022801"/>
    </source>
</evidence>
<dbReference type="SUPFAM" id="SSF52266">
    <property type="entry name" value="SGNH hydrolase"/>
    <property type="match status" value="1"/>
</dbReference>
<name>A0A1B1Y660_9FLAO</name>
<dbReference type="InterPro" id="IPR039329">
    <property type="entry name" value="SIAE"/>
</dbReference>
<feature type="signal peptide" evidence="2">
    <location>
        <begin position="1"/>
        <end position="21"/>
    </location>
</feature>
<accession>A0A1B1Y660</accession>
<dbReference type="OrthoDB" id="9816001at2"/>
<dbReference type="Gene3D" id="3.40.50.1110">
    <property type="entry name" value="SGNH hydrolase"/>
    <property type="match status" value="1"/>
</dbReference>
<gene>
    <name evidence="4" type="ORF">AXE80_08010</name>
</gene>
<reference evidence="4 5" key="1">
    <citation type="submission" date="2016-02" db="EMBL/GenBank/DDBJ databases">
        <authorList>
            <person name="Wen L."/>
            <person name="He K."/>
            <person name="Yang H."/>
        </authorList>
    </citation>
    <scope>NUCLEOTIDE SEQUENCE [LARGE SCALE GENOMIC DNA]</scope>
    <source>
        <strain evidence="4 5">CZ1127</strain>
    </source>
</reference>
<dbReference type="Proteomes" id="UP000092967">
    <property type="component" value="Chromosome"/>
</dbReference>
<feature type="chain" id="PRO_5008532530" description="Sialate O-acetylesterase domain-containing protein" evidence="2">
    <location>
        <begin position="22"/>
        <end position="468"/>
    </location>
</feature>
<dbReference type="InterPro" id="IPR005181">
    <property type="entry name" value="SASA"/>
</dbReference>
<proteinExistence type="predicted"/>
<dbReference type="EMBL" id="CP014224">
    <property type="protein sequence ID" value="ANW96224.1"/>
    <property type="molecule type" value="Genomic_DNA"/>
</dbReference>
<dbReference type="PANTHER" id="PTHR22901">
    <property type="entry name" value="SIALATE O-ACETYLESTERASE"/>
    <property type="match status" value="1"/>
</dbReference>
<dbReference type="GO" id="GO:0001681">
    <property type="term" value="F:sialate O-acetylesterase activity"/>
    <property type="evidence" value="ECO:0007669"/>
    <property type="project" value="InterPro"/>
</dbReference>
<dbReference type="STRING" id="1790137.AXE80_08010"/>
<evidence type="ECO:0000259" key="3">
    <source>
        <dbReference type="Pfam" id="PF03629"/>
    </source>
</evidence>
<keyword evidence="5" id="KW-1185">Reference proteome</keyword>
<organism evidence="4 5">
    <name type="scientific">Wenyingzhuangia fucanilytica</name>
    <dbReference type="NCBI Taxonomy" id="1790137"/>
    <lineage>
        <taxon>Bacteria</taxon>
        <taxon>Pseudomonadati</taxon>
        <taxon>Bacteroidota</taxon>
        <taxon>Flavobacteriia</taxon>
        <taxon>Flavobacteriales</taxon>
        <taxon>Flavobacteriaceae</taxon>
        <taxon>Wenyingzhuangia</taxon>
    </lineage>
</organism>
<evidence type="ECO:0000313" key="5">
    <source>
        <dbReference type="Proteomes" id="UP000092967"/>
    </source>
</evidence>
<dbReference type="Pfam" id="PF03629">
    <property type="entry name" value="SASA"/>
    <property type="match status" value="1"/>
</dbReference>
<dbReference type="RefSeq" id="WP_068826124.1">
    <property type="nucleotide sequence ID" value="NZ_CP014224.1"/>
</dbReference>
<sequence>MNKTRKIVFTICILFSSINIAQTKLASLFSNHMVLQQNTNVAIWGTDTPNTKINIKTTWGESLLVTTNKEGKWSTKLKTIQAGGPYEINIEGTSKVYIKDVMLGEVWLCSGQSNMEITLKGNPGQPIYESNYAIATSKNNQLRIFKVSKVTSLEAQDNCKGEWQLSSPQTAAQFSATTYFYGKMLQEQLGVPVGLINCSYGATPAEAWTPLKTLKEEKFTRILKVLKETKEIDRTTPSVLFNAMVRPIIPYTIKGTVWYQGEGNYKQAKEYEKLFPAMIKSWRKEWDLGDFPFYFVQLASLGNEKWPGPKWVDLQQAQLKTMLSVPNTGMVVTNDIGSKDCIHPPKKRQVGERLAYWALANDYGYTGVEFSGPVYKSKQIKENKIQLSFDYAPGGLTSLEKEFSDFEIAGKDGKYVEAKVTLTKKGNIEVWSDEIKHPVNVRYGWKSYIDGSLYNTAGLPASSFTTEE</sequence>
<dbReference type="InterPro" id="IPR036514">
    <property type="entry name" value="SGNH_hydro_sf"/>
</dbReference>
<feature type="domain" description="Sialate O-acetylesterase" evidence="3">
    <location>
        <begin position="105"/>
        <end position="356"/>
    </location>
</feature>
<keyword evidence="1" id="KW-0378">Hydrolase</keyword>
<keyword evidence="2" id="KW-0732">Signal</keyword>
<dbReference type="GO" id="GO:0005975">
    <property type="term" value="P:carbohydrate metabolic process"/>
    <property type="evidence" value="ECO:0007669"/>
    <property type="project" value="TreeGrafter"/>
</dbReference>
<dbReference type="AlphaFoldDB" id="A0A1B1Y660"/>
<dbReference type="PANTHER" id="PTHR22901:SF0">
    <property type="entry name" value="SIALATE O-ACETYLESTERASE"/>
    <property type="match status" value="1"/>
</dbReference>
<evidence type="ECO:0000256" key="2">
    <source>
        <dbReference type="SAM" id="SignalP"/>
    </source>
</evidence>
<dbReference type="KEGG" id="wfu:AXE80_08010"/>
<evidence type="ECO:0000313" key="4">
    <source>
        <dbReference type="EMBL" id="ANW96224.1"/>
    </source>
</evidence>
<protein>
    <recommendedName>
        <fullName evidence="3">Sialate O-acetylesterase domain-containing protein</fullName>
    </recommendedName>
</protein>